<dbReference type="OrthoDB" id="10367740at2759"/>
<evidence type="ECO:0000313" key="2">
    <source>
        <dbReference type="EMBL" id="CAG2249714.1"/>
    </source>
</evidence>
<gene>
    <name evidence="2" type="ORF">MEDL_61463</name>
</gene>
<name>A0A8S3V6M8_MYTED</name>
<protein>
    <submittedName>
        <fullName evidence="2">Uncharacterized protein</fullName>
    </submittedName>
</protein>
<dbReference type="EMBL" id="CAJPWZ010002983">
    <property type="protein sequence ID" value="CAG2249714.1"/>
    <property type="molecule type" value="Genomic_DNA"/>
</dbReference>
<keyword evidence="3" id="KW-1185">Reference proteome</keyword>
<comment type="caution">
    <text evidence="2">The sequence shown here is derived from an EMBL/GenBank/DDBJ whole genome shotgun (WGS) entry which is preliminary data.</text>
</comment>
<keyword evidence="1" id="KW-0732">Signal</keyword>
<organism evidence="2 3">
    <name type="scientific">Mytilus edulis</name>
    <name type="common">Blue mussel</name>
    <dbReference type="NCBI Taxonomy" id="6550"/>
    <lineage>
        <taxon>Eukaryota</taxon>
        <taxon>Metazoa</taxon>
        <taxon>Spiralia</taxon>
        <taxon>Lophotrochozoa</taxon>
        <taxon>Mollusca</taxon>
        <taxon>Bivalvia</taxon>
        <taxon>Autobranchia</taxon>
        <taxon>Pteriomorphia</taxon>
        <taxon>Mytilida</taxon>
        <taxon>Mytiloidea</taxon>
        <taxon>Mytilidae</taxon>
        <taxon>Mytilinae</taxon>
        <taxon>Mytilus</taxon>
    </lineage>
</organism>
<reference evidence="2" key="1">
    <citation type="submission" date="2021-03" db="EMBL/GenBank/DDBJ databases">
        <authorList>
            <person name="Bekaert M."/>
        </authorList>
    </citation>
    <scope>NUCLEOTIDE SEQUENCE</scope>
</reference>
<feature type="signal peptide" evidence="1">
    <location>
        <begin position="1"/>
        <end position="20"/>
    </location>
</feature>
<dbReference type="Proteomes" id="UP000683360">
    <property type="component" value="Unassembled WGS sequence"/>
</dbReference>
<sequence>MLKVLSALCLSVVIFKFSETSSKHRVVTDTEGIKYDVTEIKEEGKEVSVIRKNGVILEEQIVNQDKGYILVKQNGTCSVEFHDEAEVGDCYTGTVPKADEVTEDIKQECGDLEIVFVRLGECPDKANEYTVPCQAQAVYSTKLRVSIFGDDDEEKKVHDDDDLRHTKVKFTIKSNGRNALEGYQLTILYYAITLVLV</sequence>
<evidence type="ECO:0000313" key="3">
    <source>
        <dbReference type="Proteomes" id="UP000683360"/>
    </source>
</evidence>
<proteinExistence type="predicted"/>
<feature type="chain" id="PRO_5035888822" evidence="1">
    <location>
        <begin position="21"/>
        <end position="197"/>
    </location>
</feature>
<evidence type="ECO:0000256" key="1">
    <source>
        <dbReference type="SAM" id="SignalP"/>
    </source>
</evidence>
<accession>A0A8S3V6M8</accession>
<dbReference type="AlphaFoldDB" id="A0A8S3V6M8"/>